<protein>
    <submittedName>
        <fullName evidence="2">Uncharacterized protein</fullName>
    </submittedName>
</protein>
<dbReference type="SUPFAM" id="SSF102405">
    <property type="entry name" value="MCP/YpsA-like"/>
    <property type="match status" value="1"/>
</dbReference>
<dbReference type="PANTHER" id="PTHR38440:SF1">
    <property type="entry name" value="UPF0398 PROTEIN SPR0331"/>
    <property type="match status" value="1"/>
</dbReference>
<dbReference type="Proteomes" id="UP000183413">
    <property type="component" value="Unassembled WGS sequence"/>
</dbReference>
<dbReference type="InParanoid" id="A0A1I5CH06"/>
<dbReference type="AlphaFoldDB" id="A0A1I5CH06"/>
<name>A0A1I5CH06_9ACTN</name>
<dbReference type="STRING" id="1993.SAMN04489713_103254"/>
<evidence type="ECO:0000256" key="1">
    <source>
        <dbReference type="SAM" id="MobiDB-lite"/>
    </source>
</evidence>
<dbReference type="InterPro" id="IPR010697">
    <property type="entry name" value="YspA"/>
</dbReference>
<proteinExistence type="predicted"/>
<evidence type="ECO:0000313" key="3">
    <source>
        <dbReference type="Proteomes" id="UP000183413"/>
    </source>
</evidence>
<dbReference type="PANTHER" id="PTHR38440">
    <property type="entry name" value="UPF0398 PROTEIN YPSA"/>
    <property type="match status" value="1"/>
</dbReference>
<dbReference type="Gene3D" id="3.40.50.450">
    <property type="match status" value="1"/>
</dbReference>
<dbReference type="eggNOG" id="COG0758">
    <property type="taxonomic scope" value="Bacteria"/>
</dbReference>
<keyword evidence="3" id="KW-1185">Reference proteome</keyword>
<feature type="region of interest" description="Disordered" evidence="1">
    <location>
        <begin position="149"/>
        <end position="169"/>
    </location>
</feature>
<accession>A0A1I5CH06</accession>
<sequence>MVARIAVTGHRDLTPRSAFTVEARIRELLGSRAPEFVGVSCLAEGVDQIFANVVLELGGTLEAVVCAADRRHALPVSARALYDRMLAAATVIRRLPFSSSTSHAHQAANAVMLESVDELIAVWDGRPAAGRGGTAEVVEEARRRGIPVHRVWPPGSARSSRRSDEARLN</sequence>
<reference evidence="2 3" key="1">
    <citation type="submission" date="2016-10" db="EMBL/GenBank/DDBJ databases">
        <authorList>
            <person name="de Groot N.N."/>
        </authorList>
    </citation>
    <scope>NUCLEOTIDE SEQUENCE [LARGE SCALE GENOMIC DNA]</scope>
    <source>
        <strain evidence="2 3">DSM 43067</strain>
    </source>
</reference>
<evidence type="ECO:0000313" key="2">
    <source>
        <dbReference type="EMBL" id="SFN86102.1"/>
    </source>
</evidence>
<gene>
    <name evidence="2" type="ORF">SAMN04489713_103254</name>
</gene>
<dbReference type="EMBL" id="FOVH01000003">
    <property type="protein sequence ID" value="SFN86102.1"/>
    <property type="molecule type" value="Genomic_DNA"/>
</dbReference>
<organism evidence="2 3">
    <name type="scientific">Actinomadura madurae</name>
    <dbReference type="NCBI Taxonomy" id="1993"/>
    <lineage>
        <taxon>Bacteria</taxon>
        <taxon>Bacillati</taxon>
        <taxon>Actinomycetota</taxon>
        <taxon>Actinomycetes</taxon>
        <taxon>Streptosporangiales</taxon>
        <taxon>Thermomonosporaceae</taxon>
        <taxon>Actinomadura</taxon>
    </lineage>
</organism>